<sequence length="104" mass="11810">MHDAIREASDIVDKTHRPTSVFQTNSVNSSAIWSELHSASPVLSKYYNECNETKIHFVRSFPVASVAGQRAVFKAMSDGCHYERVLQKKVAAEVMRQLWLIDRS</sequence>
<protein>
    <submittedName>
        <fullName evidence="1">Uncharacterized protein</fullName>
    </submittedName>
</protein>
<dbReference type="EMBL" id="CYKH01000302">
    <property type="protein sequence ID" value="CUF33424.1"/>
    <property type="molecule type" value="Genomic_DNA"/>
</dbReference>
<dbReference type="Proteomes" id="UP000051952">
    <property type="component" value="Unassembled WGS sequence"/>
</dbReference>
<name>A0A0S4IR17_BODSA</name>
<evidence type="ECO:0000313" key="1">
    <source>
        <dbReference type="EMBL" id="CUF33424.1"/>
    </source>
</evidence>
<reference evidence="2" key="1">
    <citation type="submission" date="2015-09" db="EMBL/GenBank/DDBJ databases">
        <authorList>
            <consortium name="Pathogen Informatics"/>
        </authorList>
    </citation>
    <scope>NUCLEOTIDE SEQUENCE [LARGE SCALE GENOMIC DNA]</scope>
    <source>
        <strain evidence="2">Lake Konstanz</strain>
    </source>
</reference>
<dbReference type="VEuPathDB" id="TriTrypDB:BSAL_61485"/>
<proteinExistence type="predicted"/>
<evidence type="ECO:0000313" key="2">
    <source>
        <dbReference type="Proteomes" id="UP000051952"/>
    </source>
</evidence>
<keyword evidence="2" id="KW-1185">Reference proteome</keyword>
<organism evidence="1 2">
    <name type="scientific">Bodo saltans</name>
    <name type="common">Flagellated protozoan</name>
    <dbReference type="NCBI Taxonomy" id="75058"/>
    <lineage>
        <taxon>Eukaryota</taxon>
        <taxon>Discoba</taxon>
        <taxon>Euglenozoa</taxon>
        <taxon>Kinetoplastea</taxon>
        <taxon>Metakinetoplastina</taxon>
        <taxon>Eubodonida</taxon>
        <taxon>Bodonidae</taxon>
        <taxon>Bodo</taxon>
    </lineage>
</organism>
<dbReference type="AlphaFoldDB" id="A0A0S4IR17"/>
<gene>
    <name evidence="1" type="ORF">BSAL_61485</name>
</gene>
<accession>A0A0S4IR17</accession>